<evidence type="ECO:0000256" key="1">
    <source>
        <dbReference type="SAM" id="MobiDB-lite"/>
    </source>
</evidence>
<reference evidence="2" key="2">
    <citation type="submission" date="2014-07" db="EMBL/GenBank/DDBJ databases">
        <authorList>
            <person name="Hull J."/>
        </authorList>
    </citation>
    <scope>NUCLEOTIDE SEQUENCE</scope>
</reference>
<dbReference type="EMBL" id="GDHC01016717">
    <property type="protein sequence ID" value="JAQ01912.1"/>
    <property type="molecule type" value="Transcribed_RNA"/>
</dbReference>
<proteinExistence type="predicted"/>
<protein>
    <submittedName>
        <fullName evidence="2">DNA ligase</fullName>
    </submittedName>
</protein>
<reference evidence="2" key="1">
    <citation type="journal article" date="2014" name="PLoS ONE">
        <title>Transcriptome-Based Identification of ABC Transporters in the Western Tarnished Plant Bug Lygus hesperus.</title>
        <authorList>
            <person name="Hull J.J."/>
            <person name="Chaney K."/>
            <person name="Geib S.M."/>
            <person name="Fabrick J.A."/>
            <person name="Brent C.S."/>
            <person name="Walsh D."/>
            <person name="Lavine L.C."/>
        </authorList>
    </citation>
    <scope>NUCLEOTIDE SEQUENCE</scope>
</reference>
<evidence type="ECO:0000313" key="3">
    <source>
        <dbReference type="EMBL" id="JAQ01912.1"/>
    </source>
</evidence>
<dbReference type="GO" id="GO:0016874">
    <property type="term" value="F:ligase activity"/>
    <property type="evidence" value="ECO:0007669"/>
    <property type="project" value="UniProtKB-KW"/>
</dbReference>
<feature type="compositionally biased region" description="Polar residues" evidence="1">
    <location>
        <begin position="15"/>
        <end position="30"/>
    </location>
</feature>
<keyword evidence="2" id="KW-0436">Ligase</keyword>
<dbReference type="EMBL" id="GBHO01022142">
    <property type="protein sequence ID" value="JAG21462.1"/>
    <property type="molecule type" value="Transcribed_RNA"/>
</dbReference>
<name>A0A0A9XL56_LYGHE</name>
<feature type="region of interest" description="Disordered" evidence="1">
    <location>
        <begin position="1"/>
        <end position="36"/>
    </location>
</feature>
<sequence length="128" mass="13735">MRSREQDGEDDDESTGNCTNVSSCSSSMTNEHNKTLRAASTNLHTAYSVIPTCAKNVNNNGPLGESVGVCRKRGSVFALAVTPKSDKADQTRLPNETGQGVEDKNVTSANGNIDKMRNRGNENEKTSN</sequence>
<reference evidence="3" key="3">
    <citation type="journal article" date="2016" name="Gigascience">
        <title>De novo construction of an expanded transcriptome assembly for the western tarnished plant bug, Lygus hesperus.</title>
        <authorList>
            <person name="Tassone E.E."/>
            <person name="Geib S.M."/>
            <person name="Hall B."/>
            <person name="Fabrick J.A."/>
            <person name="Brent C.S."/>
            <person name="Hull J.J."/>
        </authorList>
    </citation>
    <scope>NUCLEOTIDE SEQUENCE</scope>
</reference>
<feature type="region of interest" description="Disordered" evidence="1">
    <location>
        <begin position="83"/>
        <end position="128"/>
    </location>
</feature>
<accession>A0A0A9XL56</accession>
<organism evidence="2">
    <name type="scientific">Lygus hesperus</name>
    <name type="common">Western plant bug</name>
    <dbReference type="NCBI Taxonomy" id="30085"/>
    <lineage>
        <taxon>Eukaryota</taxon>
        <taxon>Metazoa</taxon>
        <taxon>Ecdysozoa</taxon>
        <taxon>Arthropoda</taxon>
        <taxon>Hexapoda</taxon>
        <taxon>Insecta</taxon>
        <taxon>Pterygota</taxon>
        <taxon>Neoptera</taxon>
        <taxon>Paraneoptera</taxon>
        <taxon>Hemiptera</taxon>
        <taxon>Heteroptera</taxon>
        <taxon>Panheteroptera</taxon>
        <taxon>Cimicomorpha</taxon>
        <taxon>Miridae</taxon>
        <taxon>Mirini</taxon>
        <taxon>Lygus</taxon>
    </lineage>
</organism>
<gene>
    <name evidence="2" type="primary">lig_10</name>
    <name evidence="2" type="ORF">CM83_13199</name>
    <name evidence="3" type="ORF">g.92159</name>
</gene>
<feature type="compositionally biased region" description="Basic and acidic residues" evidence="1">
    <location>
        <begin position="114"/>
        <end position="128"/>
    </location>
</feature>
<evidence type="ECO:0000313" key="2">
    <source>
        <dbReference type="EMBL" id="JAG21462.1"/>
    </source>
</evidence>
<dbReference type="AlphaFoldDB" id="A0A0A9XL56"/>